<evidence type="ECO:0000256" key="11">
    <source>
        <dbReference type="ARBA" id="ARBA00032474"/>
    </source>
</evidence>
<proteinExistence type="inferred from homology"/>
<evidence type="ECO:0000256" key="10">
    <source>
        <dbReference type="ARBA" id="ARBA00030781"/>
    </source>
</evidence>
<comment type="catalytic activity">
    <reaction evidence="12">
        <text>2 [molybdopterin-synthase sulfur-carrier protein]-C-terminal-Gly-aminoethanethioate + cyclic pyranopterin phosphate + H2O = molybdopterin + 2 [molybdopterin-synthase sulfur-carrier protein]-C-terminal Gly-Gly + 2 H(+)</text>
        <dbReference type="Rhea" id="RHEA:26333"/>
        <dbReference type="Rhea" id="RHEA-COMP:12202"/>
        <dbReference type="Rhea" id="RHEA-COMP:19907"/>
        <dbReference type="ChEBI" id="CHEBI:15377"/>
        <dbReference type="ChEBI" id="CHEBI:15378"/>
        <dbReference type="ChEBI" id="CHEBI:58698"/>
        <dbReference type="ChEBI" id="CHEBI:59648"/>
        <dbReference type="ChEBI" id="CHEBI:90778"/>
        <dbReference type="ChEBI" id="CHEBI:232372"/>
        <dbReference type="EC" id="2.8.1.12"/>
    </reaction>
</comment>
<comment type="function">
    <text evidence="6">Converts molybdopterin precursor Z into molybdopterin. This requires the incorporation of two sulfur atoms into precursor Z to generate a dithiolene group. The sulfur is provided by MoaD.</text>
</comment>
<comment type="subunit">
    <text evidence="7">Heterotetramer of 2 MoaD subunits and 2 MoaE subunits. Also stable as homodimer. The enzyme changes between these two forms during catalysis.</text>
</comment>
<dbReference type="InterPro" id="IPR003448">
    <property type="entry name" value="Mopterin_biosynth_MoaE"/>
</dbReference>
<evidence type="ECO:0000313" key="16">
    <source>
        <dbReference type="Proteomes" id="UP000562982"/>
    </source>
</evidence>
<dbReference type="EMBL" id="JABEQI010000003">
    <property type="protein sequence ID" value="MBB2186362.1"/>
    <property type="molecule type" value="Genomic_DNA"/>
</dbReference>
<dbReference type="Proteomes" id="UP000562982">
    <property type="component" value="Unassembled WGS sequence"/>
</dbReference>
<dbReference type="SUPFAM" id="SSF54690">
    <property type="entry name" value="Molybdopterin synthase subunit MoaE"/>
    <property type="match status" value="1"/>
</dbReference>
<dbReference type="GO" id="GO:0030366">
    <property type="term" value="F:molybdopterin synthase activity"/>
    <property type="evidence" value="ECO:0007669"/>
    <property type="project" value="UniProtKB-EC"/>
</dbReference>
<organism evidence="14 15">
    <name type="scientific">Gluconacetobacter liquefaciens</name>
    <name type="common">Acetobacter liquefaciens</name>
    <dbReference type="NCBI Taxonomy" id="89584"/>
    <lineage>
        <taxon>Bacteria</taxon>
        <taxon>Pseudomonadati</taxon>
        <taxon>Pseudomonadota</taxon>
        <taxon>Alphaproteobacteria</taxon>
        <taxon>Acetobacterales</taxon>
        <taxon>Acetobacteraceae</taxon>
        <taxon>Gluconacetobacter</taxon>
    </lineage>
</organism>
<evidence type="ECO:0000313" key="13">
    <source>
        <dbReference type="EMBL" id="MBB2186362.1"/>
    </source>
</evidence>
<dbReference type="RefSeq" id="WP_114727009.1">
    <property type="nucleotide sequence ID" value="NZ_BJMI01000002.1"/>
</dbReference>
<keyword evidence="5" id="KW-0501">Molybdenum cofactor biosynthesis</keyword>
<evidence type="ECO:0000313" key="15">
    <source>
        <dbReference type="Proteomes" id="UP000254958"/>
    </source>
</evidence>
<accession>A0A370G576</accession>
<dbReference type="InterPro" id="IPR036563">
    <property type="entry name" value="MoaE_sf"/>
</dbReference>
<dbReference type="OrthoDB" id="9803224at2"/>
<comment type="pathway">
    <text evidence="1">Cofactor biosynthesis; molybdopterin biosynthesis.</text>
</comment>
<name>A0A370G576_GLULI</name>
<evidence type="ECO:0000256" key="8">
    <source>
        <dbReference type="ARBA" id="ARBA00029745"/>
    </source>
</evidence>
<evidence type="ECO:0000313" key="14">
    <source>
        <dbReference type="EMBL" id="RDI38905.1"/>
    </source>
</evidence>
<evidence type="ECO:0000256" key="12">
    <source>
        <dbReference type="ARBA" id="ARBA00049878"/>
    </source>
</evidence>
<dbReference type="CDD" id="cd00756">
    <property type="entry name" value="MoaE"/>
    <property type="match status" value="1"/>
</dbReference>
<dbReference type="AlphaFoldDB" id="A0A370G576"/>
<sequence length="156" mass="16443">MLVDIRVQEETFSLDAEIARLAGAGFDVGGIGAFIGLVRGDAGLAALALEHYPGMTESMIARIVAQAGARFGLLACTVIHRIGRLPVGAPIVLVLCAAAHRGAALEATGFVIDWLKTQAPFWKREDYPDGQARWVAARESDEAAAGRWDTGGPSEA</sequence>
<reference evidence="13 16" key="2">
    <citation type="submission" date="2020-04" db="EMBL/GenBank/DDBJ databases">
        <title>Description of novel Gluconacetobacter.</title>
        <authorList>
            <person name="Sombolestani A."/>
        </authorList>
    </citation>
    <scope>NUCLEOTIDE SEQUENCE [LARGE SCALE GENOMIC DNA]</scope>
    <source>
        <strain evidence="13 16">LMG 1382</strain>
    </source>
</reference>
<dbReference type="Gene3D" id="3.90.1170.40">
    <property type="entry name" value="Molybdopterin biosynthesis MoaE subunit"/>
    <property type="match status" value="1"/>
</dbReference>
<dbReference type="PANTHER" id="PTHR23404">
    <property type="entry name" value="MOLYBDOPTERIN SYNTHASE RELATED"/>
    <property type="match status" value="1"/>
</dbReference>
<dbReference type="Proteomes" id="UP000254958">
    <property type="component" value="Unassembled WGS sequence"/>
</dbReference>
<evidence type="ECO:0000256" key="2">
    <source>
        <dbReference type="ARBA" id="ARBA00005426"/>
    </source>
</evidence>
<protein>
    <recommendedName>
        <fullName evidence="4">Molybdopterin synthase catalytic subunit</fullName>
        <ecNumber evidence="3">2.8.1.12</ecNumber>
    </recommendedName>
    <alternativeName>
        <fullName evidence="10">MPT synthase subunit 2</fullName>
    </alternativeName>
    <alternativeName>
        <fullName evidence="8">Molybdenum cofactor biosynthesis protein E</fullName>
    </alternativeName>
    <alternativeName>
        <fullName evidence="9">Molybdopterin-converting factor large subunit</fullName>
    </alternativeName>
    <alternativeName>
        <fullName evidence="11">Molybdopterin-converting factor subunit 2</fullName>
    </alternativeName>
</protein>
<evidence type="ECO:0000256" key="5">
    <source>
        <dbReference type="ARBA" id="ARBA00023150"/>
    </source>
</evidence>
<evidence type="ECO:0000256" key="3">
    <source>
        <dbReference type="ARBA" id="ARBA00011950"/>
    </source>
</evidence>
<gene>
    <name evidence="14" type="ORF">C7453_103366</name>
    <name evidence="13" type="ORF">HLH32_08180</name>
</gene>
<dbReference type="UniPathway" id="UPA00344"/>
<evidence type="ECO:0000256" key="9">
    <source>
        <dbReference type="ARBA" id="ARBA00030407"/>
    </source>
</evidence>
<dbReference type="Pfam" id="PF02391">
    <property type="entry name" value="MoaE"/>
    <property type="match status" value="1"/>
</dbReference>
<keyword evidence="15" id="KW-1185">Reference proteome</keyword>
<evidence type="ECO:0000256" key="7">
    <source>
        <dbReference type="ARBA" id="ARBA00026066"/>
    </source>
</evidence>
<comment type="similarity">
    <text evidence="2">Belongs to the MoaE family.</text>
</comment>
<dbReference type="EMBL" id="QQAW01000003">
    <property type="protein sequence ID" value="RDI38905.1"/>
    <property type="molecule type" value="Genomic_DNA"/>
</dbReference>
<evidence type="ECO:0000256" key="4">
    <source>
        <dbReference type="ARBA" id="ARBA00013858"/>
    </source>
</evidence>
<evidence type="ECO:0000256" key="6">
    <source>
        <dbReference type="ARBA" id="ARBA00025448"/>
    </source>
</evidence>
<evidence type="ECO:0000256" key="1">
    <source>
        <dbReference type="ARBA" id="ARBA00005046"/>
    </source>
</evidence>
<dbReference type="GO" id="GO:0006777">
    <property type="term" value="P:Mo-molybdopterin cofactor biosynthetic process"/>
    <property type="evidence" value="ECO:0007669"/>
    <property type="project" value="UniProtKB-KW"/>
</dbReference>
<dbReference type="EC" id="2.8.1.12" evidence="3"/>
<reference evidence="14 15" key="1">
    <citation type="submission" date="2018-07" db="EMBL/GenBank/DDBJ databases">
        <title>Genomic Encyclopedia of Type Strains, Phase IV (KMG-IV): sequencing the most valuable type-strain genomes for metagenomic binning, comparative biology and taxonomic classification.</title>
        <authorList>
            <person name="Goeker M."/>
        </authorList>
    </citation>
    <scope>NUCLEOTIDE SEQUENCE [LARGE SCALE GENOMIC DNA]</scope>
    <source>
        <strain evidence="14 15">DSM 5603</strain>
    </source>
</reference>
<comment type="caution">
    <text evidence="14">The sequence shown here is derived from an EMBL/GenBank/DDBJ whole genome shotgun (WGS) entry which is preliminary data.</text>
</comment>